<dbReference type="RefSeq" id="WP_073337936.1">
    <property type="nucleotide sequence ID" value="NZ_FQXM01000007.1"/>
</dbReference>
<accession>A0A1M5U7Z5</accession>
<evidence type="ECO:0000313" key="2">
    <source>
        <dbReference type="Proteomes" id="UP000184447"/>
    </source>
</evidence>
<name>A0A1M5U7Z5_9CLOT</name>
<sequence>MKALFVRKAIDLVEMKVLIKEARDDGEKETGYEVTREIEMSPATFREFKDDLLKDQTWIKSTDGGLNKYGKVRCIRVKSRTSKESILVNPEGYTYPRYIAIEE</sequence>
<dbReference type="AlphaFoldDB" id="A0A1M5U7Z5"/>
<dbReference type="Proteomes" id="UP000184447">
    <property type="component" value="Unassembled WGS sequence"/>
</dbReference>
<gene>
    <name evidence="1" type="ORF">SAMN02745207_01630</name>
</gene>
<evidence type="ECO:0000313" key="1">
    <source>
        <dbReference type="EMBL" id="SHH59079.1"/>
    </source>
</evidence>
<protein>
    <submittedName>
        <fullName evidence="1">Uncharacterized protein</fullName>
    </submittedName>
</protein>
<keyword evidence="2" id="KW-1185">Reference proteome</keyword>
<reference evidence="1 2" key="1">
    <citation type="submission" date="2016-11" db="EMBL/GenBank/DDBJ databases">
        <authorList>
            <person name="Jaros S."/>
            <person name="Januszkiewicz K."/>
            <person name="Wedrychowicz H."/>
        </authorList>
    </citation>
    <scope>NUCLEOTIDE SEQUENCE [LARGE SCALE GENOMIC DNA]</scope>
    <source>
        <strain evidence="1 2">DSM 8605</strain>
    </source>
</reference>
<dbReference type="EMBL" id="FQXM01000007">
    <property type="protein sequence ID" value="SHH59079.1"/>
    <property type="molecule type" value="Genomic_DNA"/>
</dbReference>
<proteinExistence type="predicted"/>
<dbReference type="STRING" id="1121316.SAMN02745207_01630"/>
<organism evidence="1 2">
    <name type="scientific">Clostridium grantii DSM 8605</name>
    <dbReference type="NCBI Taxonomy" id="1121316"/>
    <lineage>
        <taxon>Bacteria</taxon>
        <taxon>Bacillati</taxon>
        <taxon>Bacillota</taxon>
        <taxon>Clostridia</taxon>
        <taxon>Eubacteriales</taxon>
        <taxon>Clostridiaceae</taxon>
        <taxon>Clostridium</taxon>
    </lineage>
</organism>
<dbReference type="OrthoDB" id="2166284at2"/>